<dbReference type="InterPro" id="IPR036249">
    <property type="entry name" value="Thioredoxin-like_sf"/>
</dbReference>
<dbReference type="SUPFAM" id="SSF52833">
    <property type="entry name" value="Thioredoxin-like"/>
    <property type="match status" value="1"/>
</dbReference>
<gene>
    <name evidence="7" type="ORF">DdX_09864</name>
</gene>
<name>A0AAD4R5X5_9BILA</name>
<feature type="domain" description="Thioredoxin" evidence="6">
    <location>
        <begin position="2"/>
        <end position="164"/>
    </location>
</feature>
<dbReference type="CDD" id="cd00340">
    <property type="entry name" value="GSH_Peroxidase"/>
    <property type="match status" value="1"/>
</dbReference>
<dbReference type="InterPro" id="IPR000889">
    <property type="entry name" value="Glutathione_peroxidase"/>
</dbReference>
<reference evidence="7" key="1">
    <citation type="submission" date="2022-01" db="EMBL/GenBank/DDBJ databases">
        <title>Genome Sequence Resource for Two Populations of Ditylenchus destructor, the Migratory Endoparasitic Phytonematode.</title>
        <authorList>
            <person name="Zhang H."/>
            <person name="Lin R."/>
            <person name="Xie B."/>
        </authorList>
    </citation>
    <scope>NUCLEOTIDE SEQUENCE</scope>
    <source>
        <strain evidence="7">BazhouSP</strain>
    </source>
</reference>
<protein>
    <recommendedName>
        <fullName evidence="5">Glutathione peroxidase</fullName>
    </recommendedName>
</protein>
<dbReference type="InterPro" id="IPR029759">
    <property type="entry name" value="GPX_AS"/>
</dbReference>
<dbReference type="PANTHER" id="PTHR11592">
    <property type="entry name" value="GLUTATHIONE PEROXIDASE"/>
    <property type="match status" value="1"/>
</dbReference>
<dbReference type="InterPro" id="IPR013766">
    <property type="entry name" value="Thioredoxin_domain"/>
</dbReference>
<evidence type="ECO:0000256" key="5">
    <source>
        <dbReference type="RuleBase" id="RU000499"/>
    </source>
</evidence>
<dbReference type="GO" id="GO:0006979">
    <property type="term" value="P:response to oxidative stress"/>
    <property type="evidence" value="ECO:0007669"/>
    <property type="project" value="InterPro"/>
</dbReference>
<dbReference type="Pfam" id="PF00255">
    <property type="entry name" value="GSHPx"/>
    <property type="match status" value="1"/>
</dbReference>
<feature type="active site" evidence="4">
    <location>
        <position position="40"/>
    </location>
</feature>
<evidence type="ECO:0000259" key="6">
    <source>
        <dbReference type="PROSITE" id="PS51352"/>
    </source>
</evidence>
<keyword evidence="2 5" id="KW-0575">Peroxidase</keyword>
<dbReference type="FunFam" id="3.40.30.10:FF:000025">
    <property type="entry name" value="Glutathione peroxidase"/>
    <property type="match status" value="1"/>
</dbReference>
<dbReference type="GO" id="GO:0004601">
    <property type="term" value="F:peroxidase activity"/>
    <property type="evidence" value="ECO:0007669"/>
    <property type="project" value="UniProtKB-KW"/>
</dbReference>
<keyword evidence="3 5" id="KW-0560">Oxidoreductase</keyword>
<keyword evidence="8" id="KW-1185">Reference proteome</keyword>
<organism evidence="7 8">
    <name type="scientific">Ditylenchus destructor</name>
    <dbReference type="NCBI Taxonomy" id="166010"/>
    <lineage>
        <taxon>Eukaryota</taxon>
        <taxon>Metazoa</taxon>
        <taxon>Ecdysozoa</taxon>
        <taxon>Nematoda</taxon>
        <taxon>Chromadorea</taxon>
        <taxon>Rhabditida</taxon>
        <taxon>Tylenchina</taxon>
        <taxon>Tylenchomorpha</taxon>
        <taxon>Sphaerularioidea</taxon>
        <taxon>Anguinidae</taxon>
        <taxon>Anguininae</taxon>
        <taxon>Ditylenchus</taxon>
    </lineage>
</organism>
<evidence type="ECO:0000313" key="7">
    <source>
        <dbReference type="EMBL" id="KAI1711904.1"/>
    </source>
</evidence>
<accession>A0AAD4R5X5</accession>
<comment type="similarity">
    <text evidence="1 5">Belongs to the glutathione peroxidase family.</text>
</comment>
<proteinExistence type="inferred from homology"/>
<dbReference type="AlphaFoldDB" id="A0AAD4R5X5"/>
<dbReference type="PIRSF" id="PIRSF000303">
    <property type="entry name" value="Glutathion_perox"/>
    <property type="match status" value="1"/>
</dbReference>
<evidence type="ECO:0000313" key="8">
    <source>
        <dbReference type="Proteomes" id="UP001201812"/>
    </source>
</evidence>
<dbReference type="PROSITE" id="PS00460">
    <property type="entry name" value="GLUTATHIONE_PEROXID_1"/>
    <property type="match status" value="1"/>
</dbReference>
<dbReference type="Proteomes" id="UP001201812">
    <property type="component" value="Unassembled WGS sequence"/>
</dbReference>
<evidence type="ECO:0000256" key="4">
    <source>
        <dbReference type="PIRSR" id="PIRSR000303-1"/>
    </source>
</evidence>
<sequence length="167" mass="18888">MAQDSKSIHQFTAVDADGKEVPFDKYKGKALIVVNVASECGLANSNYTQLKDVLEKYKTEGLEVAAFPCNQFNNQEPGCEIDIRNSVREKYSFEPDLYSKVDVNGKNQHPIYEFLKKEQGGFMFDAIKWNFTKFLVDRQGHVVKRYGPNTDPKTIIPDIEAVLSKSA</sequence>
<dbReference type="PROSITE" id="PS51352">
    <property type="entry name" value="THIOREDOXIN_2"/>
    <property type="match status" value="1"/>
</dbReference>
<dbReference type="EMBL" id="JAKKPZ010000020">
    <property type="protein sequence ID" value="KAI1711904.1"/>
    <property type="molecule type" value="Genomic_DNA"/>
</dbReference>
<evidence type="ECO:0000256" key="3">
    <source>
        <dbReference type="ARBA" id="ARBA00023002"/>
    </source>
</evidence>
<dbReference type="PRINTS" id="PR01011">
    <property type="entry name" value="GLUTPROXDASE"/>
</dbReference>
<dbReference type="Gene3D" id="3.40.30.10">
    <property type="entry name" value="Glutaredoxin"/>
    <property type="match status" value="1"/>
</dbReference>
<dbReference type="PROSITE" id="PS51355">
    <property type="entry name" value="GLUTATHIONE_PEROXID_3"/>
    <property type="match status" value="1"/>
</dbReference>
<evidence type="ECO:0000256" key="1">
    <source>
        <dbReference type="ARBA" id="ARBA00006926"/>
    </source>
</evidence>
<comment type="caution">
    <text evidence="7">The sequence shown here is derived from an EMBL/GenBank/DDBJ whole genome shotgun (WGS) entry which is preliminary data.</text>
</comment>
<evidence type="ECO:0000256" key="2">
    <source>
        <dbReference type="ARBA" id="ARBA00022559"/>
    </source>
</evidence>
<dbReference type="PANTHER" id="PTHR11592:SF134">
    <property type="entry name" value="PHOSPHOLIPID HYDROPEROXIDE GLUTATHIONE PEROXIDASE"/>
    <property type="match status" value="1"/>
</dbReference>